<comment type="caution">
    <text evidence="1">The sequence shown here is derived from an EMBL/GenBank/DDBJ whole genome shotgun (WGS) entry which is preliminary data.</text>
</comment>
<organism evidence="1 2">
    <name type="scientific">Anaerotruncus colihominis</name>
    <dbReference type="NCBI Taxonomy" id="169435"/>
    <lineage>
        <taxon>Bacteria</taxon>
        <taxon>Bacillati</taxon>
        <taxon>Bacillota</taxon>
        <taxon>Clostridia</taxon>
        <taxon>Eubacteriales</taxon>
        <taxon>Oscillospiraceae</taxon>
        <taxon>Anaerotruncus</taxon>
    </lineage>
</organism>
<reference evidence="2" key="1">
    <citation type="submission" date="2017-04" db="EMBL/GenBank/DDBJ databases">
        <title>Function of individual gut microbiota members based on whole genome sequencing of pure cultures obtained from chicken caecum.</title>
        <authorList>
            <person name="Medvecky M."/>
            <person name="Cejkova D."/>
            <person name="Polansky O."/>
            <person name="Karasova D."/>
            <person name="Kubasova T."/>
            <person name="Cizek A."/>
            <person name="Rychlik I."/>
        </authorList>
    </citation>
    <scope>NUCLEOTIDE SEQUENCE [LARGE SCALE GENOMIC DNA]</scope>
    <source>
        <strain evidence="2">An175</strain>
    </source>
</reference>
<accession>A0A1Y4MNV7</accession>
<sequence>MMKHLKKSDAFPVEDGRIKSIWIGTGIVKLVFEAWNSRQFVLIFDGADCVKSSHAVDEDIGEYKVSVAGEGKKLHSFYSAWEYDTAILEIAAESVRIYQAVNGK</sequence>
<dbReference type="EMBL" id="NFKP01000017">
    <property type="protein sequence ID" value="OUP68502.1"/>
    <property type="molecule type" value="Genomic_DNA"/>
</dbReference>
<evidence type="ECO:0000313" key="1">
    <source>
        <dbReference type="EMBL" id="OUP68502.1"/>
    </source>
</evidence>
<protein>
    <submittedName>
        <fullName evidence="1">Uncharacterized protein</fullName>
    </submittedName>
</protein>
<dbReference type="Proteomes" id="UP000196386">
    <property type="component" value="Unassembled WGS sequence"/>
</dbReference>
<gene>
    <name evidence="1" type="ORF">B5F11_13055</name>
</gene>
<dbReference type="RefSeq" id="WP_087301972.1">
    <property type="nucleotide sequence ID" value="NZ_NFKQ01000018.1"/>
</dbReference>
<dbReference type="AlphaFoldDB" id="A0A1Y4MNV7"/>
<evidence type="ECO:0000313" key="2">
    <source>
        <dbReference type="Proteomes" id="UP000196386"/>
    </source>
</evidence>
<proteinExistence type="predicted"/>
<name>A0A1Y4MNV7_9FIRM</name>